<evidence type="ECO:0000256" key="5">
    <source>
        <dbReference type="ARBA" id="ARBA00023136"/>
    </source>
</evidence>
<organism evidence="8 9">
    <name type="scientific">Dactylosporangium matsuzakiense</name>
    <dbReference type="NCBI Taxonomy" id="53360"/>
    <lineage>
        <taxon>Bacteria</taxon>
        <taxon>Bacillati</taxon>
        <taxon>Actinomycetota</taxon>
        <taxon>Actinomycetes</taxon>
        <taxon>Micromonosporales</taxon>
        <taxon>Micromonosporaceae</taxon>
        <taxon>Dactylosporangium</taxon>
    </lineage>
</organism>
<dbReference type="EMBL" id="BSFP01000009">
    <property type="protein sequence ID" value="GLL00601.1"/>
    <property type="molecule type" value="Genomic_DNA"/>
</dbReference>
<dbReference type="AlphaFoldDB" id="A0A9W6KEI0"/>
<reference evidence="8" key="1">
    <citation type="journal article" date="2014" name="Int. J. Syst. Evol. Microbiol.">
        <title>Complete genome sequence of Corynebacterium casei LMG S-19264T (=DSM 44701T), isolated from a smear-ripened cheese.</title>
        <authorList>
            <consortium name="US DOE Joint Genome Institute (JGI-PGF)"/>
            <person name="Walter F."/>
            <person name="Albersmeier A."/>
            <person name="Kalinowski J."/>
            <person name="Ruckert C."/>
        </authorList>
    </citation>
    <scope>NUCLEOTIDE SEQUENCE</scope>
    <source>
        <strain evidence="8">VKM Ac-1321</strain>
    </source>
</reference>
<dbReference type="RefSeq" id="WP_261960015.1">
    <property type="nucleotide sequence ID" value="NZ_BAAAXA010000001.1"/>
</dbReference>
<accession>A0A9W6KEI0</accession>
<evidence type="ECO:0000256" key="1">
    <source>
        <dbReference type="ARBA" id="ARBA00004651"/>
    </source>
</evidence>
<dbReference type="PANTHER" id="PTHR33406">
    <property type="entry name" value="MEMBRANE PROTEIN MJ1562-RELATED"/>
    <property type="match status" value="1"/>
</dbReference>
<keyword evidence="5 6" id="KW-0472">Membrane</keyword>
<dbReference type="Gene3D" id="1.20.1640.10">
    <property type="entry name" value="Multidrug efflux transporter AcrB transmembrane domain"/>
    <property type="match status" value="2"/>
</dbReference>
<evidence type="ECO:0000313" key="8">
    <source>
        <dbReference type="EMBL" id="GLL00601.1"/>
    </source>
</evidence>
<feature type="transmembrane region" description="Helical" evidence="6">
    <location>
        <begin position="232"/>
        <end position="253"/>
    </location>
</feature>
<keyword evidence="3 6" id="KW-0812">Transmembrane</keyword>
<feature type="transmembrane region" description="Helical" evidence="6">
    <location>
        <begin position="273"/>
        <end position="300"/>
    </location>
</feature>
<feature type="transmembrane region" description="Helical" evidence="6">
    <location>
        <begin position="671"/>
        <end position="690"/>
    </location>
</feature>
<keyword evidence="4 6" id="KW-1133">Transmembrane helix</keyword>
<feature type="domain" description="Membrane transport protein MMPL" evidence="7">
    <location>
        <begin position="77"/>
        <end position="368"/>
    </location>
</feature>
<evidence type="ECO:0000313" key="9">
    <source>
        <dbReference type="Proteomes" id="UP001143480"/>
    </source>
</evidence>
<dbReference type="Pfam" id="PF03176">
    <property type="entry name" value="MMPL"/>
    <property type="match status" value="2"/>
</dbReference>
<reference evidence="8" key="2">
    <citation type="submission" date="2023-01" db="EMBL/GenBank/DDBJ databases">
        <authorList>
            <person name="Sun Q."/>
            <person name="Evtushenko L."/>
        </authorList>
    </citation>
    <scope>NUCLEOTIDE SEQUENCE</scope>
    <source>
        <strain evidence="8">VKM Ac-1321</strain>
    </source>
</reference>
<dbReference type="SUPFAM" id="SSF82866">
    <property type="entry name" value="Multidrug efflux transporter AcrB transmembrane domain"/>
    <property type="match status" value="2"/>
</dbReference>
<feature type="transmembrane region" description="Helical" evidence="6">
    <location>
        <begin position="183"/>
        <end position="201"/>
    </location>
</feature>
<feature type="transmembrane region" description="Helical" evidence="6">
    <location>
        <begin position="556"/>
        <end position="578"/>
    </location>
</feature>
<keyword evidence="2" id="KW-1003">Cell membrane</keyword>
<dbReference type="PANTHER" id="PTHR33406:SF13">
    <property type="entry name" value="MEMBRANE PROTEIN YDFJ"/>
    <property type="match status" value="1"/>
</dbReference>
<evidence type="ECO:0000256" key="3">
    <source>
        <dbReference type="ARBA" id="ARBA00022692"/>
    </source>
</evidence>
<name>A0A9W6KEI0_9ACTN</name>
<protein>
    <submittedName>
        <fullName evidence="8">Membrane protein</fullName>
    </submittedName>
</protein>
<dbReference type="GO" id="GO:0005886">
    <property type="term" value="C:plasma membrane"/>
    <property type="evidence" value="ECO:0007669"/>
    <property type="project" value="UniProtKB-SubCell"/>
</dbReference>
<dbReference type="Proteomes" id="UP001143480">
    <property type="component" value="Unassembled WGS sequence"/>
</dbReference>
<evidence type="ECO:0000256" key="6">
    <source>
        <dbReference type="SAM" id="Phobius"/>
    </source>
</evidence>
<dbReference type="InterPro" id="IPR004869">
    <property type="entry name" value="MMPL_dom"/>
</dbReference>
<dbReference type="InterPro" id="IPR050545">
    <property type="entry name" value="Mycobact_MmpL"/>
</dbReference>
<keyword evidence="9" id="KW-1185">Reference proteome</keyword>
<feature type="transmembrane region" description="Helical" evidence="6">
    <location>
        <begin position="530"/>
        <end position="549"/>
    </location>
</feature>
<feature type="domain" description="Membrane transport protein MMPL" evidence="7">
    <location>
        <begin position="401"/>
        <end position="710"/>
    </location>
</feature>
<comment type="caution">
    <text evidence="8">The sequence shown here is derived from an EMBL/GenBank/DDBJ whole genome shotgun (WGS) entry which is preliminary data.</text>
</comment>
<sequence>MADKNLITRVARWSATHAWLAILGWLAFVVLCLVVNAAVGTVPATSNDYRVGEAGRAEQITTDAGMPGAEYERVLITAKDGQTATAADLDAAAADVTQRMKAIDQIREVGAPLHHTNPDAVLVPIYLKAGDTWARDNIQVVLDTTAGAQAAHPDLRIEETGSVSIDNGIDVQLGKDLQLAEKITLPATLIILLLVFGALVAAGIPVLLALSSVVAAMGLAGIASHIVPDAGATRNVILLMGMAVGVDYSLFYLKREREERARAGGKISPAAAVELAAATSGHTVLVSGLAVTAAMLGLYIEGDVVFSSLATSSVIVVLVAMIASLTVLPALLVKCNRALDWPMKRRHRSEDRPGRVWSALLRPAVRAPWITLAGAALVMLALAVPALTMQVSLPGNASLPHEVPQLKTWDRMLTLFPASGVVHVVVVKAPAAEADNVSAALTQLAGRAAADPLFVKTDPGPVTTSADRTVSRILIPISFSSDAPGAKESLDHLRGQLVPASLGALNGAEYAVSGDVGRDADTVKRQEDRLPWVVLFVVVLTFVVMWVAYRSLVIAAIAVLLNLLSAAAAFGALALVFQHTWAEPLLDFTSSGFIVSRVPLFLFVILFGLSMDYHVFVVSRIRELVKRGVPTREAVYGGASSSAGVITGAALVMVSVFASFVFTGLLEMKELGFGLAVAVLLDAFIIRVFMLPSLLSLLGRHSWWPSPLSRAQAAPPVESSVAAGDSDRLGARG</sequence>
<comment type="subcellular location">
    <subcellularLocation>
        <location evidence="1">Cell membrane</location>
        <topology evidence="1">Multi-pass membrane protein</topology>
    </subcellularLocation>
</comment>
<feature type="transmembrane region" description="Helical" evidence="6">
    <location>
        <begin position="639"/>
        <end position="665"/>
    </location>
</feature>
<proteinExistence type="predicted"/>
<evidence type="ECO:0000256" key="4">
    <source>
        <dbReference type="ARBA" id="ARBA00022989"/>
    </source>
</evidence>
<feature type="transmembrane region" description="Helical" evidence="6">
    <location>
        <begin position="598"/>
        <end position="618"/>
    </location>
</feature>
<feature type="transmembrane region" description="Helical" evidence="6">
    <location>
        <begin position="369"/>
        <end position="388"/>
    </location>
</feature>
<evidence type="ECO:0000256" key="2">
    <source>
        <dbReference type="ARBA" id="ARBA00022475"/>
    </source>
</evidence>
<evidence type="ECO:0000259" key="7">
    <source>
        <dbReference type="Pfam" id="PF03176"/>
    </source>
</evidence>
<gene>
    <name evidence="8" type="ORF">GCM10017581_023420</name>
</gene>
<feature type="transmembrane region" description="Helical" evidence="6">
    <location>
        <begin position="312"/>
        <end position="333"/>
    </location>
</feature>